<feature type="repeat" description="RCC1" evidence="3">
    <location>
        <begin position="429"/>
        <end position="482"/>
    </location>
</feature>
<sequence length="485" mass="51700">MVMAPIRKQAVLTEEPPFVGKDRASIKMSNKKMRLFIASRKMATTKHSGISKAVTGLPIKIGLKVFKTESKTSTSKMPVRKGAAAKRRSTIGNSVPLPTIAPPKKSKKSENNTSSIRHSTSRVSTTRVSILPVQPTTAPGVVLAFGQGDVGQLGLGSEVMERSRPALIPNLDNVTDVCAGGMHTICISSSGAVITFGCNDDGALGRDTSEEGSEFKPISVELPDKAVQVSAGDSHSAALLEDGRVFAWGSFRDIHGTMGLTKDGIQNKPLELFSRIKVTKIASGIDHLVMLTEDGQLFTCGCGEQGQLGRVPERGAGRGDSRRGIGYLLEPALVKLHPRVKVEFDDVWAAGYSTYAREKSQGHIYVFGLNNYNQLGTVHVLGRKEYGRLGLGKDCEDAKVPTVVPLLKNFKCVDVACGTAVSFAVTIKGELYSWGMGTNGQLGSGDDADLYEPALVQGKQLEGRSVLRATAGGQHTVVIATPARL</sequence>
<dbReference type="PRINTS" id="PR00633">
    <property type="entry name" value="RCCNDNSATION"/>
</dbReference>
<dbReference type="Gene3D" id="2.130.10.30">
    <property type="entry name" value="Regulator of chromosome condensation 1/beta-lactamase-inhibitor protein II"/>
    <property type="match status" value="1"/>
</dbReference>
<dbReference type="PROSITE" id="PS00625">
    <property type="entry name" value="RCC1_1"/>
    <property type="match status" value="1"/>
</dbReference>
<dbReference type="Pfam" id="PF00415">
    <property type="entry name" value="RCC1"/>
    <property type="match status" value="1"/>
</dbReference>
<protein>
    <recommendedName>
        <fullName evidence="5">RCC1-like domain-containing protein</fullName>
    </recommendedName>
</protein>
<dbReference type="InterPro" id="IPR009091">
    <property type="entry name" value="RCC1/BLIP-II"/>
</dbReference>
<dbReference type="PANTHER" id="PTHR45982:SF1">
    <property type="entry name" value="REGULATOR OF CHROMOSOME CONDENSATION"/>
    <property type="match status" value="1"/>
</dbReference>
<dbReference type="GO" id="GO:0005737">
    <property type="term" value="C:cytoplasm"/>
    <property type="evidence" value="ECO:0007669"/>
    <property type="project" value="TreeGrafter"/>
</dbReference>
<dbReference type="AlphaFoldDB" id="A0A7R9GRR9"/>
<feature type="compositionally biased region" description="Low complexity" evidence="4">
    <location>
        <begin position="111"/>
        <end position="127"/>
    </location>
</feature>
<evidence type="ECO:0000256" key="1">
    <source>
        <dbReference type="ARBA" id="ARBA00022658"/>
    </source>
</evidence>
<reference evidence="6" key="1">
    <citation type="submission" date="2020-11" db="EMBL/GenBank/DDBJ databases">
        <authorList>
            <person name="Tran Van P."/>
        </authorList>
    </citation>
    <scope>NUCLEOTIDE SEQUENCE</scope>
</reference>
<accession>A0A7R9GRR9</accession>
<evidence type="ECO:0000256" key="3">
    <source>
        <dbReference type="PROSITE-ProRule" id="PRU00235"/>
    </source>
</evidence>
<keyword evidence="2" id="KW-0677">Repeat</keyword>
<dbReference type="PROSITE" id="PS00626">
    <property type="entry name" value="RCC1_2"/>
    <property type="match status" value="3"/>
</dbReference>
<dbReference type="PANTHER" id="PTHR45982">
    <property type="entry name" value="REGULATOR OF CHROMOSOME CONDENSATION"/>
    <property type="match status" value="1"/>
</dbReference>
<dbReference type="InterPro" id="IPR058923">
    <property type="entry name" value="RCC1-like_dom"/>
</dbReference>
<feature type="repeat" description="RCC1" evidence="3">
    <location>
        <begin position="140"/>
        <end position="190"/>
    </location>
</feature>
<keyword evidence="1" id="KW-0344">Guanine-nucleotide releasing factor</keyword>
<evidence type="ECO:0000259" key="5">
    <source>
        <dbReference type="Pfam" id="PF25390"/>
    </source>
</evidence>
<dbReference type="SUPFAM" id="SSF50985">
    <property type="entry name" value="RCC1/BLIP-II"/>
    <property type="match status" value="1"/>
</dbReference>
<feature type="domain" description="RCC1-like" evidence="5">
    <location>
        <begin position="142"/>
        <end position="377"/>
    </location>
</feature>
<gene>
    <name evidence="6" type="ORF">TCEB3V08_LOCUS591</name>
</gene>
<feature type="repeat" description="RCC1" evidence="3">
    <location>
        <begin position="376"/>
        <end position="428"/>
    </location>
</feature>
<name>A0A7R9GRR9_TIMCR</name>
<feature type="region of interest" description="Disordered" evidence="4">
    <location>
        <begin position="72"/>
        <end position="127"/>
    </location>
</feature>
<dbReference type="Pfam" id="PF25390">
    <property type="entry name" value="WD40_RLD"/>
    <property type="match status" value="1"/>
</dbReference>
<dbReference type="EMBL" id="OC316560">
    <property type="protein sequence ID" value="CAD7392577.1"/>
    <property type="molecule type" value="Genomic_DNA"/>
</dbReference>
<dbReference type="PROSITE" id="PS50012">
    <property type="entry name" value="RCC1_3"/>
    <property type="match status" value="5"/>
</dbReference>
<organism evidence="6">
    <name type="scientific">Timema cristinae</name>
    <name type="common">Walking stick</name>
    <dbReference type="NCBI Taxonomy" id="61476"/>
    <lineage>
        <taxon>Eukaryota</taxon>
        <taxon>Metazoa</taxon>
        <taxon>Ecdysozoa</taxon>
        <taxon>Arthropoda</taxon>
        <taxon>Hexapoda</taxon>
        <taxon>Insecta</taxon>
        <taxon>Pterygota</taxon>
        <taxon>Neoptera</taxon>
        <taxon>Polyneoptera</taxon>
        <taxon>Phasmatodea</taxon>
        <taxon>Timematodea</taxon>
        <taxon>Timematoidea</taxon>
        <taxon>Timematidae</taxon>
        <taxon>Timema</taxon>
    </lineage>
</organism>
<evidence type="ECO:0000313" key="6">
    <source>
        <dbReference type="EMBL" id="CAD7392577.1"/>
    </source>
</evidence>
<feature type="repeat" description="RCC1" evidence="3">
    <location>
        <begin position="243"/>
        <end position="294"/>
    </location>
</feature>
<dbReference type="GO" id="GO:0005085">
    <property type="term" value="F:guanyl-nucleotide exchange factor activity"/>
    <property type="evidence" value="ECO:0007669"/>
    <property type="project" value="TreeGrafter"/>
</dbReference>
<evidence type="ECO:0000256" key="4">
    <source>
        <dbReference type="SAM" id="MobiDB-lite"/>
    </source>
</evidence>
<evidence type="ECO:0000256" key="2">
    <source>
        <dbReference type="ARBA" id="ARBA00022737"/>
    </source>
</evidence>
<proteinExistence type="predicted"/>
<dbReference type="InterPro" id="IPR051553">
    <property type="entry name" value="Ran_GTPase-activating"/>
</dbReference>
<dbReference type="InterPro" id="IPR000408">
    <property type="entry name" value="Reg_chr_condens"/>
</dbReference>
<feature type="repeat" description="RCC1" evidence="3">
    <location>
        <begin position="191"/>
        <end position="242"/>
    </location>
</feature>